<reference evidence="2 3" key="1">
    <citation type="submission" date="2017-04" db="EMBL/GenBank/DDBJ databases">
        <title>Kefir bacterial isolates.</title>
        <authorList>
            <person name="Kim Y."/>
            <person name="Blasche S."/>
            <person name="Patil K.R."/>
        </authorList>
    </citation>
    <scope>NUCLEOTIDE SEQUENCE [LARGE SCALE GENOMIC DNA]</scope>
    <source>
        <strain evidence="2 3">OG2</strain>
    </source>
</reference>
<accession>A0A269XZK9</accession>
<evidence type="ECO:0000313" key="3">
    <source>
        <dbReference type="Proteomes" id="UP000216802"/>
    </source>
</evidence>
<evidence type="ECO:0000313" key="2">
    <source>
        <dbReference type="EMBL" id="PAK78685.1"/>
    </source>
</evidence>
<proteinExistence type="inferred from homology"/>
<dbReference type="SUPFAM" id="SSF51735">
    <property type="entry name" value="NAD(P)-binding Rossmann-fold domains"/>
    <property type="match status" value="1"/>
</dbReference>
<organism evidence="2 3">
    <name type="scientific">Lentilactobacillus parakefiri</name>
    <dbReference type="NCBI Taxonomy" id="152332"/>
    <lineage>
        <taxon>Bacteria</taxon>
        <taxon>Bacillati</taxon>
        <taxon>Bacillota</taxon>
        <taxon>Bacilli</taxon>
        <taxon>Lactobacillales</taxon>
        <taxon>Lactobacillaceae</taxon>
        <taxon>Lentilactobacillus</taxon>
    </lineage>
</organism>
<dbReference type="Proteomes" id="UP000216802">
    <property type="component" value="Unassembled WGS sequence"/>
</dbReference>
<dbReference type="PRINTS" id="PR00081">
    <property type="entry name" value="GDHRDH"/>
</dbReference>
<dbReference type="InterPro" id="IPR002347">
    <property type="entry name" value="SDR_fam"/>
</dbReference>
<comment type="similarity">
    <text evidence="1">Belongs to the short-chain dehydrogenases/reductases (SDR) family.</text>
</comment>
<protein>
    <submittedName>
        <fullName evidence="2">Carbonyl reductase</fullName>
    </submittedName>
</protein>
<dbReference type="InterPro" id="IPR036291">
    <property type="entry name" value="NAD(P)-bd_dom_sf"/>
</dbReference>
<comment type="caution">
    <text evidence="2">The sequence shown here is derived from an EMBL/GenBank/DDBJ whole genome shotgun (WGS) entry which is preliminary data.</text>
</comment>
<dbReference type="PANTHER" id="PTHR43544:SF32">
    <property type="entry name" value="CHAIN DEHYDROGENASE, PUTATIVE (AFU_ORTHOLOGUE AFUA_5G01530)-RELATED"/>
    <property type="match status" value="1"/>
</dbReference>
<dbReference type="EMBL" id="NCXI01000088">
    <property type="protein sequence ID" value="PAK78685.1"/>
    <property type="molecule type" value="Genomic_DNA"/>
</dbReference>
<dbReference type="Pfam" id="PF00106">
    <property type="entry name" value="adh_short"/>
    <property type="match status" value="1"/>
</dbReference>
<evidence type="ECO:0000256" key="1">
    <source>
        <dbReference type="RuleBase" id="RU000363"/>
    </source>
</evidence>
<gene>
    <name evidence="2" type="ORF">B8W98_09840</name>
</gene>
<dbReference type="GO" id="GO:0019748">
    <property type="term" value="P:secondary metabolic process"/>
    <property type="evidence" value="ECO:0007669"/>
    <property type="project" value="TreeGrafter"/>
</dbReference>
<dbReference type="GO" id="GO:0005737">
    <property type="term" value="C:cytoplasm"/>
    <property type="evidence" value="ECO:0007669"/>
    <property type="project" value="TreeGrafter"/>
</dbReference>
<dbReference type="GO" id="GO:0016491">
    <property type="term" value="F:oxidoreductase activity"/>
    <property type="evidence" value="ECO:0007669"/>
    <property type="project" value="TreeGrafter"/>
</dbReference>
<name>A0A269XZK9_9LACO</name>
<dbReference type="Gene3D" id="3.40.50.720">
    <property type="entry name" value="NAD(P)-binding Rossmann-like Domain"/>
    <property type="match status" value="1"/>
</dbReference>
<dbReference type="PANTHER" id="PTHR43544">
    <property type="entry name" value="SHORT-CHAIN DEHYDROGENASE/REDUCTASE"/>
    <property type="match status" value="1"/>
</dbReference>
<dbReference type="PRINTS" id="PR00080">
    <property type="entry name" value="SDRFAMILY"/>
</dbReference>
<sequence length="251" mass="26978">MIENKPKVTLITGADKGIGFETAMALAKAGQQVWLGSRSQNRAKQAVDKIRQAGYHAEGLVLDVTKQSEIDRAEQLISEKIGYLDILINNAGIALDNHEAAATLPIDVMQKEFDVNFFGTVRMIQAFIPLLTNAKSAKIINISSNMGSLGLASDKNSRFYQVSSLGYQASKAAVNVATITFAKELEDTGITVNSVNPGWTATSFGGRDLNQPVPQGMQSVDEGAAQIIKLATDADNQLNGAFTENVGYLPW</sequence>
<dbReference type="InterPro" id="IPR051468">
    <property type="entry name" value="Fungal_SecMetab_SDRs"/>
</dbReference>
<dbReference type="AlphaFoldDB" id="A0A269XZK9"/>